<keyword evidence="8" id="KW-1185">Reference proteome</keyword>
<evidence type="ECO:0000313" key="7">
    <source>
        <dbReference type="EMBL" id="AHI22959.1"/>
    </source>
</evidence>
<evidence type="ECO:0000259" key="6">
    <source>
        <dbReference type="PROSITE" id="PS50926"/>
    </source>
</evidence>
<dbReference type="Proteomes" id="UP000019222">
    <property type="component" value="Chromosome"/>
</dbReference>
<feature type="binding site" evidence="4">
    <location>
        <position position="299"/>
    </location>
    <ligand>
        <name>S-adenosyl-L-methionine</name>
        <dbReference type="ChEBI" id="CHEBI:59789"/>
    </ligand>
</feature>
<gene>
    <name evidence="7" type="ORF">B843_07870</name>
</gene>
<feature type="binding site" evidence="4">
    <location>
        <position position="275"/>
    </location>
    <ligand>
        <name>S-adenosyl-L-methionine</name>
        <dbReference type="ChEBI" id="CHEBI:59789"/>
    </ligand>
</feature>
<dbReference type="InterPro" id="IPR029063">
    <property type="entry name" value="SAM-dependent_MTases_sf"/>
</dbReference>
<evidence type="ECO:0000256" key="2">
    <source>
        <dbReference type="ARBA" id="ARBA00022679"/>
    </source>
</evidence>
<dbReference type="CDD" id="cd02440">
    <property type="entry name" value="AdoMet_MTases"/>
    <property type="match status" value="1"/>
</dbReference>
<dbReference type="EMBL" id="CP004353">
    <property type="protein sequence ID" value="AHI22959.1"/>
    <property type="molecule type" value="Genomic_DNA"/>
</dbReference>
<dbReference type="PROSITE" id="PS01230">
    <property type="entry name" value="TRMA_1"/>
    <property type="match status" value="1"/>
</dbReference>
<proteinExistence type="inferred from homology"/>
<organism evidence="7 8">
    <name type="scientific">Corynebacterium vitaeruminis DSM 20294</name>
    <dbReference type="NCBI Taxonomy" id="1224164"/>
    <lineage>
        <taxon>Bacteria</taxon>
        <taxon>Bacillati</taxon>
        <taxon>Actinomycetota</taxon>
        <taxon>Actinomycetes</taxon>
        <taxon>Mycobacteriales</taxon>
        <taxon>Corynebacteriaceae</taxon>
        <taxon>Corynebacterium</taxon>
    </lineage>
</organism>
<sequence>MPAVQKGQQVALHIERIAHGGEGIALDDGKVVFVRGGLPGDDLVAEITESKKSFARGRALRIDTPSPMRVAERCPAAAAGGGCCDFGIVDPARELELKRSILEDQLRRLSRLEAFPEIEAIDLEPSSGWRTRVRLGVDKQGHAGTRKSESNEIVTDRACTQAVDGLLDGIVGEGAREFTPGSEVVVVRDDEGARHVVEVRRAPRGRRNEKVTKVVEGSGLAAQTVGGVRFELPAASFWQAHIKAPEAYSRLIAEWISQAEISPRRGDHAVGWDLYGGVGAFAPAILEGLGTGSLVHSVETSPQAAKAGRKAFSAAAAGGLADRVVFHSSTVEGALDQLPEADVVVLDPPRVGAGAAVIEAVAASGPQAVIHIGCDPATFARDARTWTERGYELERLALFNAFPGTHHMEAVGLFRPAQS</sequence>
<feature type="binding site" evidence="4">
    <location>
        <position position="347"/>
    </location>
    <ligand>
        <name>S-adenosyl-L-methionine</name>
        <dbReference type="ChEBI" id="CHEBI:59789"/>
    </ligand>
</feature>
<dbReference type="GO" id="GO:0070475">
    <property type="term" value="P:rRNA base methylation"/>
    <property type="evidence" value="ECO:0007669"/>
    <property type="project" value="TreeGrafter"/>
</dbReference>
<dbReference type="Pfam" id="PF05958">
    <property type="entry name" value="tRNA_U5-meth_tr"/>
    <property type="match status" value="1"/>
</dbReference>
<keyword evidence="2 4" id="KW-0808">Transferase</keyword>
<dbReference type="STRING" id="1224164.B843_07870"/>
<evidence type="ECO:0000256" key="3">
    <source>
        <dbReference type="ARBA" id="ARBA00022691"/>
    </source>
</evidence>
<dbReference type="AlphaFoldDB" id="W5Y218"/>
<feature type="active site" description="Nucleophile" evidence="4">
    <location>
        <position position="374"/>
    </location>
</feature>
<dbReference type="InterPro" id="IPR010280">
    <property type="entry name" value="U5_MeTrfase_fam"/>
</dbReference>
<accession>W5Y218</accession>
<feature type="binding site" evidence="4">
    <location>
        <position position="239"/>
    </location>
    <ligand>
        <name>S-adenosyl-L-methionine</name>
        <dbReference type="ChEBI" id="CHEBI:59789"/>
    </ligand>
</feature>
<dbReference type="GO" id="GO:0070041">
    <property type="term" value="F:rRNA (uridine-C5-)-methyltransferase activity"/>
    <property type="evidence" value="ECO:0007669"/>
    <property type="project" value="TreeGrafter"/>
</dbReference>
<dbReference type="RefSeq" id="WP_038595396.1">
    <property type="nucleotide sequence ID" value="NZ_CP004353.1"/>
</dbReference>
<keyword evidence="1 4" id="KW-0489">Methyltransferase</keyword>
<dbReference type="InterPro" id="IPR012340">
    <property type="entry name" value="NA-bd_OB-fold"/>
</dbReference>
<reference evidence="7 8" key="1">
    <citation type="submission" date="2013-02" db="EMBL/GenBank/DDBJ databases">
        <title>The complete genome sequence of Corynebacterium vitaeruminis DSM 20294.</title>
        <authorList>
            <person name="Ruckert C."/>
            <person name="Albersmeier A."/>
            <person name="Kalinowski J."/>
        </authorList>
    </citation>
    <scope>NUCLEOTIDE SEQUENCE [LARGE SCALE GENOMIC DNA]</scope>
    <source>
        <strain evidence="8">ATCC 10234</strain>
    </source>
</reference>
<dbReference type="Pfam" id="PF01938">
    <property type="entry name" value="TRAM"/>
    <property type="match status" value="1"/>
</dbReference>
<dbReference type="PROSITE" id="PS51687">
    <property type="entry name" value="SAM_MT_RNA_M5U"/>
    <property type="match status" value="1"/>
</dbReference>
<evidence type="ECO:0000256" key="1">
    <source>
        <dbReference type="ARBA" id="ARBA00022603"/>
    </source>
</evidence>
<evidence type="ECO:0000256" key="5">
    <source>
        <dbReference type="PROSITE-ProRule" id="PRU10015"/>
    </source>
</evidence>
<dbReference type="PROSITE" id="PS50926">
    <property type="entry name" value="TRAM"/>
    <property type="match status" value="1"/>
</dbReference>
<dbReference type="InterPro" id="IPR030390">
    <property type="entry name" value="MeTrfase_TrmA_AS"/>
</dbReference>
<dbReference type="PATRIC" id="fig|1224164.3.peg.1583"/>
<dbReference type="PANTHER" id="PTHR11061:SF30">
    <property type="entry name" value="TRNA (URACIL(54)-C(5))-METHYLTRANSFERASE"/>
    <property type="match status" value="1"/>
</dbReference>
<dbReference type="SUPFAM" id="SSF53335">
    <property type="entry name" value="S-adenosyl-L-methionine-dependent methyltransferases"/>
    <property type="match status" value="1"/>
</dbReference>
<dbReference type="PANTHER" id="PTHR11061">
    <property type="entry name" value="RNA M5U METHYLTRANSFERASE"/>
    <property type="match status" value="1"/>
</dbReference>
<dbReference type="eggNOG" id="COG2265">
    <property type="taxonomic scope" value="Bacteria"/>
</dbReference>
<feature type="domain" description="TRAM" evidence="6">
    <location>
        <begin position="3"/>
        <end position="61"/>
    </location>
</feature>
<feature type="active site" evidence="5">
    <location>
        <position position="374"/>
    </location>
</feature>
<evidence type="ECO:0000313" key="8">
    <source>
        <dbReference type="Proteomes" id="UP000019222"/>
    </source>
</evidence>
<evidence type="ECO:0000256" key="4">
    <source>
        <dbReference type="PROSITE-ProRule" id="PRU01024"/>
    </source>
</evidence>
<dbReference type="Gene3D" id="2.40.50.140">
    <property type="entry name" value="Nucleic acid-binding proteins"/>
    <property type="match status" value="1"/>
</dbReference>
<dbReference type="InterPro" id="IPR002792">
    <property type="entry name" value="TRAM_dom"/>
</dbReference>
<keyword evidence="3 4" id="KW-0949">S-adenosyl-L-methionine</keyword>
<name>W5Y218_9CORY</name>
<comment type="similarity">
    <text evidence="4">Belongs to the class I-like SAM-binding methyltransferase superfamily. RNA M5U methyltransferase family.</text>
</comment>
<dbReference type="HOGENOM" id="CLU_014689_7_0_11"/>
<dbReference type="KEGG" id="cvt:B843_07870"/>
<dbReference type="SUPFAM" id="SSF50249">
    <property type="entry name" value="Nucleic acid-binding proteins"/>
    <property type="match status" value="1"/>
</dbReference>
<dbReference type="Gene3D" id="3.40.50.150">
    <property type="entry name" value="Vaccinia Virus protein VP39"/>
    <property type="match status" value="1"/>
</dbReference>
<protein>
    <submittedName>
        <fullName evidence="7">RNA methyltransferase</fullName>
    </submittedName>
</protein>
<dbReference type="FunFam" id="2.40.50.140:FF:000097">
    <property type="entry name" value="23S rRNA (uracil(1939)-C(5))-methyltransferase RlmD"/>
    <property type="match status" value="1"/>
</dbReference>